<dbReference type="InterPro" id="IPR023408">
    <property type="entry name" value="MscS_beta-dom_sf"/>
</dbReference>
<dbReference type="SUPFAM" id="SSF82861">
    <property type="entry name" value="Mechanosensitive channel protein MscS (YggB), transmembrane region"/>
    <property type="match status" value="1"/>
</dbReference>
<evidence type="ECO:0000256" key="3">
    <source>
        <dbReference type="ARBA" id="ARBA00022475"/>
    </source>
</evidence>
<dbReference type="Pfam" id="PF00924">
    <property type="entry name" value="MS_channel_2nd"/>
    <property type="match status" value="1"/>
</dbReference>
<dbReference type="Pfam" id="PF21082">
    <property type="entry name" value="MS_channel_3rd"/>
    <property type="match status" value="1"/>
</dbReference>
<dbReference type="RefSeq" id="WP_301128048.1">
    <property type="nucleotide sequence ID" value="NZ_JAUHPV010000004.1"/>
</dbReference>
<dbReference type="SUPFAM" id="SSF82689">
    <property type="entry name" value="Mechanosensitive channel protein MscS (YggB), C-terminal domain"/>
    <property type="match status" value="1"/>
</dbReference>
<dbReference type="Gene3D" id="3.30.70.100">
    <property type="match status" value="1"/>
</dbReference>
<evidence type="ECO:0000259" key="9">
    <source>
        <dbReference type="Pfam" id="PF00924"/>
    </source>
</evidence>
<evidence type="ECO:0000313" key="13">
    <source>
        <dbReference type="Proteomes" id="UP001172738"/>
    </source>
</evidence>
<feature type="compositionally biased region" description="Basic and acidic residues" evidence="7">
    <location>
        <begin position="337"/>
        <end position="367"/>
    </location>
</feature>
<name>A0ABT8G1G0_9MICO</name>
<dbReference type="Pfam" id="PF21088">
    <property type="entry name" value="MS_channel_1st"/>
    <property type="match status" value="1"/>
</dbReference>
<keyword evidence="13" id="KW-1185">Reference proteome</keyword>
<keyword evidence="4 8" id="KW-0812">Transmembrane</keyword>
<dbReference type="SUPFAM" id="SSF50182">
    <property type="entry name" value="Sm-like ribonucleoproteins"/>
    <property type="match status" value="1"/>
</dbReference>
<dbReference type="Gene3D" id="1.10.287.1260">
    <property type="match status" value="1"/>
</dbReference>
<evidence type="ECO:0000313" key="12">
    <source>
        <dbReference type="EMBL" id="MDN4472970.1"/>
    </source>
</evidence>
<comment type="similarity">
    <text evidence="2">Belongs to the MscS (TC 1.A.23) family.</text>
</comment>
<evidence type="ECO:0000256" key="4">
    <source>
        <dbReference type="ARBA" id="ARBA00022692"/>
    </source>
</evidence>
<evidence type="ECO:0000259" key="10">
    <source>
        <dbReference type="Pfam" id="PF21082"/>
    </source>
</evidence>
<feature type="region of interest" description="Disordered" evidence="7">
    <location>
        <begin position="334"/>
        <end position="384"/>
    </location>
</feature>
<reference evidence="12" key="1">
    <citation type="submission" date="2023-06" db="EMBL/GenBank/DDBJ databases">
        <title>SYSU T00b26.</title>
        <authorList>
            <person name="Gao L."/>
            <person name="Fang B.-Z."/>
            <person name="Li W.-J."/>
        </authorList>
    </citation>
    <scope>NUCLEOTIDE SEQUENCE</scope>
    <source>
        <strain evidence="12">SYSU T00b26</strain>
    </source>
</reference>
<evidence type="ECO:0000259" key="11">
    <source>
        <dbReference type="Pfam" id="PF21088"/>
    </source>
</evidence>
<comment type="subcellular location">
    <subcellularLocation>
        <location evidence="1">Cell membrane</location>
        <topology evidence="1">Multi-pass membrane protein</topology>
    </subcellularLocation>
</comment>
<dbReference type="EMBL" id="JAUHPV010000004">
    <property type="protein sequence ID" value="MDN4472970.1"/>
    <property type="molecule type" value="Genomic_DNA"/>
</dbReference>
<sequence length="384" mass="41595">MLISGMSSLASTATAASVDPTPNPSPSLPGSGQVNRLSEYFDDIFGSGFGPLAFIGVIILVAIILWSIGRWVIKVVTQSIEDGLPVTERRARAALKKARISVAEDTLDSRLERERRRQRAKTIRLVLNSTWAVLIITTTVLIVLGEVGISIAPLLASAGIVGVALGFGAQSLVKDLIAGVFMLVEDQYGVGDIIDVGEASGVVEEIGLRSVRLRSIDGTMWYVPNGNITRVGNMTRLWSRAMLEVKIGYDSDVEEARQAMLDAVEAARSQDEQVDGSILSEPDVPGIESFDYDSVTLRLLIQVQPATQWDVMRALRREIRREFADRGIQMALPHQGFKLDRPSPDTLREHTAETHADPASHPGKGETTRGGSVVRGDQGAEGDE</sequence>
<feature type="domain" description="Mechanosensitive ion channel MscS" evidence="9">
    <location>
        <begin position="172"/>
        <end position="236"/>
    </location>
</feature>
<keyword evidence="6 8" id="KW-0472">Membrane</keyword>
<dbReference type="InterPro" id="IPR006685">
    <property type="entry name" value="MscS_channel_2nd"/>
</dbReference>
<evidence type="ECO:0000256" key="7">
    <source>
        <dbReference type="SAM" id="MobiDB-lite"/>
    </source>
</evidence>
<organism evidence="12 13">
    <name type="scientific">Demequina zhanjiangensis</name>
    <dbReference type="NCBI Taxonomy" id="3051659"/>
    <lineage>
        <taxon>Bacteria</taxon>
        <taxon>Bacillati</taxon>
        <taxon>Actinomycetota</taxon>
        <taxon>Actinomycetes</taxon>
        <taxon>Micrococcales</taxon>
        <taxon>Demequinaceae</taxon>
        <taxon>Demequina</taxon>
    </lineage>
</organism>
<gene>
    <name evidence="12" type="ORF">QQX04_08215</name>
</gene>
<feature type="transmembrane region" description="Helical" evidence="8">
    <location>
        <begin position="125"/>
        <end position="145"/>
    </location>
</feature>
<dbReference type="Gene3D" id="2.30.30.60">
    <property type="match status" value="1"/>
</dbReference>
<dbReference type="Proteomes" id="UP001172738">
    <property type="component" value="Unassembled WGS sequence"/>
</dbReference>
<keyword evidence="5 8" id="KW-1133">Transmembrane helix</keyword>
<dbReference type="PANTHER" id="PTHR30460">
    <property type="entry name" value="MODERATE CONDUCTANCE MECHANOSENSITIVE CHANNEL YBIO"/>
    <property type="match status" value="1"/>
</dbReference>
<comment type="caution">
    <text evidence="12">The sequence shown here is derived from an EMBL/GenBank/DDBJ whole genome shotgun (WGS) entry which is preliminary data.</text>
</comment>
<dbReference type="PANTHER" id="PTHR30460:SF0">
    <property type="entry name" value="MODERATE CONDUCTANCE MECHANOSENSITIVE CHANNEL YBIO"/>
    <property type="match status" value="1"/>
</dbReference>
<evidence type="ECO:0000256" key="2">
    <source>
        <dbReference type="ARBA" id="ARBA00008017"/>
    </source>
</evidence>
<dbReference type="InterPro" id="IPR049142">
    <property type="entry name" value="MS_channel_1st"/>
</dbReference>
<dbReference type="InterPro" id="IPR011014">
    <property type="entry name" value="MscS_channel_TM-2"/>
</dbReference>
<accession>A0ABT8G1G0</accession>
<dbReference type="InterPro" id="IPR049278">
    <property type="entry name" value="MS_channel_C"/>
</dbReference>
<feature type="transmembrane region" description="Helical" evidence="8">
    <location>
        <begin position="44"/>
        <end position="68"/>
    </location>
</feature>
<evidence type="ECO:0000256" key="8">
    <source>
        <dbReference type="SAM" id="Phobius"/>
    </source>
</evidence>
<keyword evidence="3" id="KW-1003">Cell membrane</keyword>
<dbReference type="InterPro" id="IPR045276">
    <property type="entry name" value="YbiO_bact"/>
</dbReference>
<dbReference type="InterPro" id="IPR011066">
    <property type="entry name" value="MscS_channel_C_sf"/>
</dbReference>
<protein>
    <submittedName>
        <fullName evidence="12">Mechanosensitive ion channel family protein</fullName>
    </submittedName>
</protein>
<feature type="domain" description="Mechanosensitive ion channel MscS C-terminal" evidence="10">
    <location>
        <begin position="243"/>
        <end position="330"/>
    </location>
</feature>
<feature type="domain" description="Mechanosensitive ion channel transmembrane helices 2/3" evidence="11">
    <location>
        <begin position="133"/>
        <end position="170"/>
    </location>
</feature>
<evidence type="ECO:0000256" key="5">
    <source>
        <dbReference type="ARBA" id="ARBA00022989"/>
    </source>
</evidence>
<proteinExistence type="inferred from homology"/>
<feature type="transmembrane region" description="Helical" evidence="8">
    <location>
        <begin position="151"/>
        <end position="173"/>
    </location>
</feature>
<evidence type="ECO:0000256" key="6">
    <source>
        <dbReference type="ARBA" id="ARBA00023136"/>
    </source>
</evidence>
<dbReference type="InterPro" id="IPR010920">
    <property type="entry name" value="LSM_dom_sf"/>
</dbReference>
<evidence type="ECO:0000256" key="1">
    <source>
        <dbReference type="ARBA" id="ARBA00004651"/>
    </source>
</evidence>